<name>A0A1E4S6X0_CYBJN</name>
<dbReference type="Proteomes" id="UP000094389">
    <property type="component" value="Unassembled WGS sequence"/>
</dbReference>
<reference evidence="1 2" key="1">
    <citation type="journal article" date="2016" name="Proc. Natl. Acad. Sci. U.S.A.">
        <title>Comparative genomics of biotechnologically important yeasts.</title>
        <authorList>
            <person name="Riley R."/>
            <person name="Haridas S."/>
            <person name="Wolfe K.H."/>
            <person name="Lopes M.R."/>
            <person name="Hittinger C.T."/>
            <person name="Goeker M."/>
            <person name="Salamov A.A."/>
            <person name="Wisecaver J.H."/>
            <person name="Long T.M."/>
            <person name="Calvey C.H."/>
            <person name="Aerts A.L."/>
            <person name="Barry K.W."/>
            <person name="Choi C."/>
            <person name="Clum A."/>
            <person name="Coughlan A.Y."/>
            <person name="Deshpande S."/>
            <person name="Douglass A.P."/>
            <person name="Hanson S.J."/>
            <person name="Klenk H.-P."/>
            <person name="LaButti K.M."/>
            <person name="Lapidus A."/>
            <person name="Lindquist E.A."/>
            <person name="Lipzen A.M."/>
            <person name="Meier-Kolthoff J.P."/>
            <person name="Ohm R.A."/>
            <person name="Otillar R.P."/>
            <person name="Pangilinan J.L."/>
            <person name="Peng Y."/>
            <person name="Rokas A."/>
            <person name="Rosa C.A."/>
            <person name="Scheuner C."/>
            <person name="Sibirny A.A."/>
            <person name="Slot J.C."/>
            <person name="Stielow J.B."/>
            <person name="Sun H."/>
            <person name="Kurtzman C.P."/>
            <person name="Blackwell M."/>
            <person name="Grigoriev I.V."/>
            <person name="Jeffries T.W."/>
        </authorList>
    </citation>
    <scope>NUCLEOTIDE SEQUENCE [LARGE SCALE GENOMIC DNA]</scope>
    <source>
        <strain evidence="2">ATCC 18201 / CBS 1600 / BCRC 20928 / JCM 3617 / NBRC 0987 / NRRL Y-1542</strain>
    </source>
</reference>
<organism evidence="1 2">
    <name type="scientific">Cyberlindnera jadinii (strain ATCC 18201 / CBS 1600 / BCRC 20928 / JCM 3617 / NBRC 0987 / NRRL Y-1542)</name>
    <name type="common">Torula yeast</name>
    <name type="synonym">Candida utilis</name>
    <dbReference type="NCBI Taxonomy" id="983966"/>
    <lineage>
        <taxon>Eukaryota</taxon>
        <taxon>Fungi</taxon>
        <taxon>Dikarya</taxon>
        <taxon>Ascomycota</taxon>
        <taxon>Saccharomycotina</taxon>
        <taxon>Saccharomycetes</taxon>
        <taxon>Phaffomycetales</taxon>
        <taxon>Phaffomycetaceae</taxon>
        <taxon>Cyberlindnera</taxon>
    </lineage>
</organism>
<dbReference type="EMBL" id="KV453926">
    <property type="protein sequence ID" value="ODV75267.1"/>
    <property type="molecule type" value="Genomic_DNA"/>
</dbReference>
<dbReference type="GeneID" id="30988716"/>
<gene>
    <name evidence="1" type="ORF">CYBJADRAFT_166023</name>
</gene>
<dbReference type="RefSeq" id="XP_020072306.1">
    <property type="nucleotide sequence ID" value="XM_020214320.1"/>
</dbReference>
<proteinExistence type="predicted"/>
<sequence>MTKPETVRCIQNSNAHIVNCTDTCFNSQSIAYNKYWKALKNHLIKIHNVLGSAYLVLVEGFGGVYLCGSM</sequence>
<accession>A0A1E4S6X0</accession>
<evidence type="ECO:0000313" key="2">
    <source>
        <dbReference type="Proteomes" id="UP000094389"/>
    </source>
</evidence>
<protein>
    <submittedName>
        <fullName evidence="1">Uncharacterized protein</fullName>
    </submittedName>
</protein>
<dbReference type="AlphaFoldDB" id="A0A1E4S6X0"/>
<keyword evidence="2" id="KW-1185">Reference proteome</keyword>
<evidence type="ECO:0000313" key="1">
    <source>
        <dbReference type="EMBL" id="ODV75267.1"/>
    </source>
</evidence>